<comment type="pathway">
    <text evidence="1">Protein modification; protein glycosylation.</text>
</comment>
<evidence type="ECO:0000256" key="6">
    <source>
        <dbReference type="ARBA" id="ARBA00022737"/>
    </source>
</evidence>
<evidence type="ECO:0000313" key="10">
    <source>
        <dbReference type="Proteomes" id="UP000566995"/>
    </source>
</evidence>
<dbReference type="EMBL" id="JACHLI010000007">
    <property type="protein sequence ID" value="MBB4863420.1"/>
    <property type="molecule type" value="Genomic_DNA"/>
</dbReference>
<dbReference type="Gene3D" id="3.40.50.11380">
    <property type="match status" value="1"/>
</dbReference>
<reference evidence="9 10" key="1">
    <citation type="submission" date="2020-08" db="EMBL/GenBank/DDBJ databases">
        <title>Functional genomics of gut bacteria from endangered species of beetles.</title>
        <authorList>
            <person name="Carlos-Shanley C."/>
        </authorList>
    </citation>
    <scope>NUCLEOTIDE SEQUENCE [LARGE SCALE GENOMIC DNA]</scope>
    <source>
        <strain evidence="9 10">S00179</strain>
    </source>
</reference>
<dbReference type="InterPro" id="IPR011990">
    <property type="entry name" value="TPR-like_helical_dom_sf"/>
</dbReference>
<evidence type="ECO:0000256" key="1">
    <source>
        <dbReference type="ARBA" id="ARBA00004922"/>
    </source>
</evidence>
<dbReference type="SUPFAM" id="SSF53448">
    <property type="entry name" value="Nucleotide-diphospho-sugar transferases"/>
    <property type="match status" value="1"/>
</dbReference>
<dbReference type="SUPFAM" id="SSF48452">
    <property type="entry name" value="TPR-like"/>
    <property type="match status" value="1"/>
</dbReference>
<keyword evidence="6" id="KW-0677">Repeat</keyword>
<sequence length="960" mass="106172">MFWGLVKTLFAAKRPAVAVSDVGQLLAKAGAHRDKGQVLEAIEAFEAVLAIDPYNPVAMNDLAASLMILGREGEARLYFEKAALVDDTFVPAQVNYAASLSESYESARALEILQDARKLMPDAGYIDSAMARIKTSWGEAEEGRELFLSAWLKEFDDARFAENYLFNSCSVESVSSAHLYAEHAFWADTLPDIGLAPVRDGEERRSGRIRIGYLSPDMRQHSVRYFFRPLLEGHDRDRFEIYAYYESGAVDAQTELIRSRCDYFRHIPGLMDADFEKIVLDDDLDILVELAGHTSVNRTGYLRRRLARVQMTALGYPPTTGLSQIDYKVVDKHAAPEGTEGFYSERLLRLPNTFWCFNPLEPTPDPAPPPSVEKGYVTFGCYGNIGKVSVSMLASWREILERVPCSRLIIKSINFQDHSSREHFASRMVGAGIELARVDLVLPDQPAALFSSYAEIDLILDTFPFNGGTTSAFALWMGVPLVTLQGDILLSRMGSSMLREVGLQDLIADHLDDYVERAVALATDTQRLVDIRASMRTKLLASPLGNGQLYASQFEAACLVALESDSEVDFSDVEREVLPESVLVERAATVYRSGNYGAVTRIVRYCLNRYPKCLEAHVLLARVLEHQEGPQQGYDSLVAASQSMERPLDPQVALALARLQILLGLNVEAMNGIDSFVAPTEDAEKYALSLRVYQAVARARTAKPDTTVRSGEGFLSVLVHCDSDAKFAEISQGLKAILPPQSFELLRGRAVSRAVSYRQLLGQARSDLIVLLHEDVAILSPDFHRQAILAMERFDVVGPAGTRQLLSPLWFEVDEGAPSGALILPSGGGVDELCVYSSERYSEDIEALEGGLIVARRSAFAAVELDEGAEDVVCLAEVEWSFRASQAGLRLAAVPGLGVARRVFDMPRDDQWRRYAMTLAEKHARLRASKSRVVPQGVSIPLRSGLDAMLVLRTLYLTDQ</sequence>
<dbReference type="AlphaFoldDB" id="A0A7W7P1G1"/>
<keyword evidence="5 9" id="KW-0808">Transferase</keyword>
<gene>
    <name evidence="9" type="ORF">HNP46_002267</name>
</gene>
<dbReference type="Gene3D" id="3.90.550.10">
    <property type="entry name" value="Spore Coat Polysaccharide Biosynthesis Protein SpsA, Chain A"/>
    <property type="match status" value="1"/>
</dbReference>
<comment type="similarity">
    <text evidence="2">Belongs to the glycosyltransferase 41 family. O-GlcNAc transferase subfamily.</text>
</comment>
<evidence type="ECO:0000259" key="8">
    <source>
        <dbReference type="Pfam" id="PF13844"/>
    </source>
</evidence>
<dbReference type="PANTHER" id="PTHR44835:SF1">
    <property type="entry name" value="PROTEIN O-GLCNAC TRANSFERASE"/>
    <property type="match status" value="1"/>
</dbReference>
<dbReference type="Gene3D" id="1.25.40.10">
    <property type="entry name" value="Tetratricopeptide repeat domain"/>
    <property type="match status" value="1"/>
</dbReference>
<dbReference type="InterPro" id="IPR051939">
    <property type="entry name" value="Glycosyltr_41/O-GlcNAc_trsf"/>
</dbReference>
<evidence type="ECO:0000256" key="3">
    <source>
        <dbReference type="ARBA" id="ARBA00011970"/>
    </source>
</evidence>
<evidence type="ECO:0000313" key="9">
    <source>
        <dbReference type="EMBL" id="MBB4863420.1"/>
    </source>
</evidence>
<dbReference type="InterPro" id="IPR029489">
    <property type="entry name" value="OGT/SEC/SPY_C"/>
</dbReference>
<dbReference type="Gene3D" id="3.40.50.2000">
    <property type="entry name" value="Glycogen Phosphorylase B"/>
    <property type="match status" value="1"/>
</dbReference>
<dbReference type="RefSeq" id="WP_184588798.1">
    <property type="nucleotide sequence ID" value="NZ_JACHLI010000007.1"/>
</dbReference>
<evidence type="ECO:0000256" key="5">
    <source>
        <dbReference type="ARBA" id="ARBA00022679"/>
    </source>
</evidence>
<dbReference type="GO" id="GO:0097363">
    <property type="term" value="F:protein O-acetylglucosaminyltransferase activity"/>
    <property type="evidence" value="ECO:0007669"/>
    <property type="project" value="UniProtKB-EC"/>
</dbReference>
<evidence type="ECO:0000256" key="7">
    <source>
        <dbReference type="ARBA" id="ARBA00022803"/>
    </source>
</evidence>
<dbReference type="SMART" id="SM00028">
    <property type="entry name" value="TPR"/>
    <property type="match status" value="2"/>
</dbReference>
<feature type="domain" description="O-GlcNAc transferase C-terminal" evidence="8">
    <location>
        <begin position="204"/>
        <end position="355"/>
    </location>
</feature>
<organism evidence="9 10">
    <name type="scientific">Pseudomonas nitroreducens</name>
    <dbReference type="NCBI Taxonomy" id="46680"/>
    <lineage>
        <taxon>Bacteria</taxon>
        <taxon>Pseudomonadati</taxon>
        <taxon>Pseudomonadota</taxon>
        <taxon>Gammaproteobacteria</taxon>
        <taxon>Pseudomonadales</taxon>
        <taxon>Pseudomonadaceae</taxon>
        <taxon>Pseudomonas</taxon>
    </lineage>
</organism>
<evidence type="ECO:0000256" key="2">
    <source>
        <dbReference type="ARBA" id="ARBA00005386"/>
    </source>
</evidence>
<feature type="domain" description="O-GlcNAc transferase C-terminal" evidence="8">
    <location>
        <begin position="377"/>
        <end position="553"/>
    </location>
</feature>
<comment type="caution">
    <text evidence="9">The sequence shown here is derived from an EMBL/GenBank/DDBJ whole genome shotgun (WGS) entry which is preliminary data.</text>
</comment>
<dbReference type="InterPro" id="IPR019734">
    <property type="entry name" value="TPR_rpt"/>
</dbReference>
<dbReference type="Proteomes" id="UP000566995">
    <property type="component" value="Unassembled WGS sequence"/>
</dbReference>
<dbReference type="PANTHER" id="PTHR44835">
    <property type="entry name" value="UDP-N-ACETYLGLUCOSAMINE--PEPTIDE N-ACETYLGLUCOSAMINYLTRANSFERASE SPINDLY-RELATED"/>
    <property type="match status" value="1"/>
</dbReference>
<accession>A0A7W7P1G1</accession>
<dbReference type="Pfam" id="PF13844">
    <property type="entry name" value="Glyco_transf_41"/>
    <property type="match status" value="2"/>
</dbReference>
<dbReference type="EC" id="2.4.1.255" evidence="3"/>
<keyword evidence="7" id="KW-0802">TPR repeat</keyword>
<keyword evidence="4" id="KW-0328">Glycosyltransferase</keyword>
<dbReference type="InterPro" id="IPR029044">
    <property type="entry name" value="Nucleotide-diphossugar_trans"/>
</dbReference>
<proteinExistence type="inferred from homology"/>
<protein>
    <recommendedName>
        <fullName evidence="3">protein O-GlcNAc transferase</fullName>
        <ecNumber evidence="3">2.4.1.255</ecNumber>
    </recommendedName>
</protein>
<name>A0A7W7P1G1_PSENT</name>
<evidence type="ECO:0000256" key="4">
    <source>
        <dbReference type="ARBA" id="ARBA00022676"/>
    </source>
</evidence>